<sequence length="576" mass="66044">MAEFTSNSVEEYFKGKTILVTGATGFLTKVFVEKILRVQPNIKRLYLLVRASNPDVALQRLHTEVFGKELFKIQREKWGEKFSSFLSEKVVAVAGDVSLHNFGIKDQILVKEMLEEIEIIVHSAATVTFDERYDIAMGTNTMGAYNAINFAKMCPRIEVFLFVSTAYVCGNKAKGLIPEEPFRMGQTIKTSSKLDISLEKQLIEEKLSDIQTRNANEKTITSMMKELGTTRANLHGWQDTYAFTKAMGEMVVTSTKGNIPLIITRPTAIIGTHSEPFEGWIEGVRTIDFVFVEYFKGAITSFVGNPEIILDLIPVDMVANSMIIALLVHSKNNSSNNLIYHIGTSLRNPIKSSDLQDIMHLYITKNPWLKNYAKSSALYEKFTFNPNYTEDHEFPQHKISRLKRIINLYRPYFRDFEGVYVPQYDMFDDKNTEKLRMAIKGVGSVEREFNLDPKSIDWKDYLMNVHFPGLVKYSMQPKILLVTPFLYVCSGSSMKKIELEIKDTFPRYNTSVDQSATRKLFPVEPDPRRGTYKRESDAQVSYGYNNDRMGAIKLRKQIDVVLGSKYLFFVLYFRPF</sequence>
<dbReference type="EC" id="1.2.1.84" evidence="4"/>
<comment type="caution">
    <text evidence="6">The sequence shown here is derived from an EMBL/GenBank/DDBJ whole genome shotgun (WGS) entry which is preliminary data.</text>
</comment>
<dbReference type="Pfam" id="PF07993">
    <property type="entry name" value="NAD_binding_4"/>
    <property type="match status" value="1"/>
</dbReference>
<dbReference type="GO" id="GO:0010345">
    <property type="term" value="P:suberin biosynthetic process"/>
    <property type="evidence" value="ECO:0007669"/>
    <property type="project" value="TreeGrafter"/>
</dbReference>
<reference evidence="6 7" key="1">
    <citation type="submission" date="2019-01" db="EMBL/GenBank/DDBJ databases">
        <title>Sequencing of cultivated peanut Arachis hypogaea provides insights into genome evolution and oil improvement.</title>
        <authorList>
            <person name="Chen X."/>
        </authorList>
    </citation>
    <scope>NUCLEOTIDE SEQUENCE [LARGE SCALE GENOMIC DNA]</scope>
    <source>
        <strain evidence="7">cv. Fuhuasheng</strain>
        <tissue evidence="6">Leaves</tissue>
    </source>
</reference>
<evidence type="ECO:0000256" key="3">
    <source>
        <dbReference type="ARBA" id="ARBA00023098"/>
    </source>
</evidence>
<dbReference type="GO" id="GO:0102965">
    <property type="term" value="F:alcohol-forming long-chain fatty acyl-CoA reductase activity"/>
    <property type="evidence" value="ECO:0007669"/>
    <property type="project" value="UniProtKB-EC"/>
</dbReference>
<proteinExistence type="inferred from homology"/>
<dbReference type="Proteomes" id="UP000289738">
    <property type="component" value="Chromosome B08"/>
</dbReference>
<evidence type="ECO:0000259" key="5">
    <source>
        <dbReference type="Pfam" id="PF07993"/>
    </source>
</evidence>
<keyword evidence="4" id="KW-0521">NADP</keyword>
<dbReference type="InterPro" id="IPR036291">
    <property type="entry name" value="NAD(P)-bd_dom_sf"/>
</dbReference>
<organism evidence="6 7">
    <name type="scientific">Arachis hypogaea</name>
    <name type="common">Peanut</name>
    <dbReference type="NCBI Taxonomy" id="3818"/>
    <lineage>
        <taxon>Eukaryota</taxon>
        <taxon>Viridiplantae</taxon>
        <taxon>Streptophyta</taxon>
        <taxon>Embryophyta</taxon>
        <taxon>Tracheophyta</taxon>
        <taxon>Spermatophyta</taxon>
        <taxon>Magnoliopsida</taxon>
        <taxon>eudicotyledons</taxon>
        <taxon>Gunneridae</taxon>
        <taxon>Pentapetalae</taxon>
        <taxon>rosids</taxon>
        <taxon>fabids</taxon>
        <taxon>Fabales</taxon>
        <taxon>Fabaceae</taxon>
        <taxon>Papilionoideae</taxon>
        <taxon>50 kb inversion clade</taxon>
        <taxon>dalbergioids sensu lato</taxon>
        <taxon>Dalbergieae</taxon>
        <taxon>Pterocarpus clade</taxon>
        <taxon>Arachis</taxon>
    </lineage>
</organism>
<dbReference type="AlphaFoldDB" id="A0A444Y7H4"/>
<dbReference type="SUPFAM" id="SSF51735">
    <property type="entry name" value="NAD(P)-binding Rossmann-fold domains"/>
    <property type="match status" value="1"/>
</dbReference>
<gene>
    <name evidence="6" type="ORF">Ahy_B08g093914</name>
</gene>
<keyword evidence="3 4" id="KW-0443">Lipid metabolism</keyword>
<dbReference type="GO" id="GO:0080019">
    <property type="term" value="F:alcohol-forming very long-chain fatty acyl-CoA reductase activity"/>
    <property type="evidence" value="ECO:0007669"/>
    <property type="project" value="InterPro"/>
</dbReference>
<keyword evidence="7" id="KW-1185">Reference proteome</keyword>
<keyword evidence="4" id="KW-0560">Oxidoreductase</keyword>
<evidence type="ECO:0000313" key="6">
    <source>
        <dbReference type="EMBL" id="RYQ97845.1"/>
    </source>
</evidence>
<evidence type="ECO:0000313" key="7">
    <source>
        <dbReference type="Proteomes" id="UP000289738"/>
    </source>
</evidence>
<feature type="domain" description="Thioester reductase (TE)" evidence="5">
    <location>
        <begin position="20"/>
        <end position="322"/>
    </location>
</feature>
<name>A0A444Y7H4_ARAHY</name>
<comment type="catalytic activity">
    <reaction evidence="4">
        <text>a long-chain fatty acyl-CoA + 2 NADPH + 2 H(+) = a long-chain primary fatty alcohol + 2 NADP(+) + CoA</text>
        <dbReference type="Rhea" id="RHEA:52716"/>
        <dbReference type="ChEBI" id="CHEBI:15378"/>
        <dbReference type="ChEBI" id="CHEBI:57287"/>
        <dbReference type="ChEBI" id="CHEBI:57783"/>
        <dbReference type="ChEBI" id="CHEBI:58349"/>
        <dbReference type="ChEBI" id="CHEBI:77396"/>
        <dbReference type="ChEBI" id="CHEBI:83139"/>
        <dbReference type="EC" id="1.2.1.84"/>
    </reaction>
</comment>
<comment type="function">
    <text evidence="4">Catalyzes the reduction of fatty acyl-CoA to fatty alcohols.</text>
</comment>
<dbReference type="InterPro" id="IPR013120">
    <property type="entry name" value="FAR_NAD-bd"/>
</dbReference>
<dbReference type="PANTHER" id="PTHR11011:SF84">
    <property type="entry name" value="ACYL-COA REDUCTASE-LIKE PROTEIN, PUTATIVE-RELATED"/>
    <property type="match status" value="1"/>
</dbReference>
<evidence type="ECO:0000256" key="4">
    <source>
        <dbReference type="RuleBase" id="RU363097"/>
    </source>
</evidence>
<protein>
    <recommendedName>
        <fullName evidence="4">Fatty acyl-CoA reductase</fullName>
        <ecNumber evidence="4">1.2.1.84</ecNumber>
    </recommendedName>
</protein>
<dbReference type="InterPro" id="IPR033640">
    <property type="entry name" value="FAR_C"/>
</dbReference>
<accession>A0A444Y7H4</accession>
<evidence type="ECO:0000256" key="2">
    <source>
        <dbReference type="ARBA" id="ARBA00022516"/>
    </source>
</evidence>
<dbReference type="CDD" id="cd09071">
    <property type="entry name" value="FAR_C"/>
    <property type="match status" value="1"/>
</dbReference>
<dbReference type="PANTHER" id="PTHR11011">
    <property type="entry name" value="MALE STERILITY PROTEIN 2-RELATED"/>
    <property type="match status" value="1"/>
</dbReference>
<dbReference type="CDD" id="cd05236">
    <property type="entry name" value="FAR-N_SDR_e"/>
    <property type="match status" value="1"/>
</dbReference>
<dbReference type="GO" id="GO:0035336">
    <property type="term" value="P:long-chain fatty-acyl-CoA metabolic process"/>
    <property type="evidence" value="ECO:0007669"/>
    <property type="project" value="TreeGrafter"/>
</dbReference>
<dbReference type="EMBL" id="SDMP01000018">
    <property type="protein sequence ID" value="RYQ97845.1"/>
    <property type="molecule type" value="Genomic_DNA"/>
</dbReference>
<keyword evidence="2 4" id="KW-0444">Lipid biosynthesis</keyword>
<comment type="similarity">
    <text evidence="1 4">Belongs to the fatty acyl-CoA reductase family.</text>
</comment>
<dbReference type="Gene3D" id="3.40.50.720">
    <property type="entry name" value="NAD(P)-binding Rossmann-like Domain"/>
    <property type="match status" value="1"/>
</dbReference>
<dbReference type="InterPro" id="IPR026055">
    <property type="entry name" value="FAR"/>
</dbReference>
<evidence type="ECO:0000256" key="1">
    <source>
        <dbReference type="ARBA" id="ARBA00005928"/>
    </source>
</evidence>
<dbReference type="STRING" id="3818.A0A444Y7H4"/>